<evidence type="ECO:0000313" key="8">
    <source>
        <dbReference type="EMBL" id="CCG85095.1"/>
    </source>
</evidence>
<accession>R4XPD4</accession>
<comment type="caution">
    <text evidence="8">The sequence shown here is derived from an EMBL/GenBank/DDBJ whole genome shotgun (WGS) entry which is preliminary data.</text>
</comment>
<dbReference type="GO" id="GO:0008270">
    <property type="term" value="F:zinc ion binding"/>
    <property type="evidence" value="ECO:0007669"/>
    <property type="project" value="UniProtKB-KW"/>
</dbReference>
<reference evidence="8 9" key="1">
    <citation type="journal article" date="2013" name="MBio">
        <title>Genome sequencing of the plant pathogen Taphrina deformans, the causal agent of peach leaf curl.</title>
        <authorList>
            <person name="Cisse O.H."/>
            <person name="Almeida J.M.G.C.F."/>
            <person name="Fonseca A."/>
            <person name="Kumar A.A."/>
            <person name="Salojaervi J."/>
            <person name="Overmyer K."/>
            <person name="Hauser P.M."/>
            <person name="Pagni M."/>
        </authorList>
    </citation>
    <scope>NUCLEOTIDE SEQUENCE [LARGE SCALE GENOMIC DNA]</scope>
    <source>
        <strain evidence="9">PYCC 5710 / ATCC 11124 / CBS 356.35 / IMI 108563 / JCM 9778 / NBRC 8474</strain>
    </source>
</reference>
<dbReference type="EMBL" id="CAHR02000449">
    <property type="protein sequence ID" value="CCG85095.1"/>
    <property type="molecule type" value="Genomic_DNA"/>
</dbReference>
<gene>
    <name evidence="8" type="ORF">TAPDE_005690</name>
</gene>
<keyword evidence="9" id="KW-1185">Reference proteome</keyword>
<dbReference type="InterPro" id="IPR012337">
    <property type="entry name" value="RNaseH-like_sf"/>
</dbReference>
<dbReference type="eggNOG" id="ENOG502RS1X">
    <property type="taxonomic scope" value="Eukaryota"/>
</dbReference>
<evidence type="ECO:0000256" key="6">
    <source>
        <dbReference type="SAM" id="MobiDB-lite"/>
    </source>
</evidence>
<keyword evidence="2" id="KW-0479">Metal-binding</keyword>
<dbReference type="GO" id="GO:0046983">
    <property type="term" value="F:protein dimerization activity"/>
    <property type="evidence" value="ECO:0007669"/>
    <property type="project" value="InterPro"/>
</dbReference>
<comment type="subcellular location">
    <subcellularLocation>
        <location evidence="1">Nucleus</location>
    </subcellularLocation>
</comment>
<dbReference type="AlphaFoldDB" id="R4XPD4"/>
<feature type="domain" description="HAT C-terminal dimerisation" evidence="7">
    <location>
        <begin position="209"/>
        <end position="274"/>
    </location>
</feature>
<dbReference type="VEuPathDB" id="FungiDB:TAPDE_005690"/>
<keyword evidence="5" id="KW-0539">Nucleus</keyword>
<evidence type="ECO:0000256" key="3">
    <source>
        <dbReference type="ARBA" id="ARBA00022771"/>
    </source>
</evidence>
<evidence type="ECO:0000256" key="4">
    <source>
        <dbReference type="ARBA" id="ARBA00022833"/>
    </source>
</evidence>
<protein>
    <recommendedName>
        <fullName evidence="7">HAT C-terminal dimerisation domain-containing protein</fullName>
    </recommendedName>
</protein>
<dbReference type="PANTHER" id="PTHR46481:SF10">
    <property type="entry name" value="ZINC FINGER BED DOMAIN-CONTAINING PROTEIN 39"/>
    <property type="match status" value="1"/>
</dbReference>
<evidence type="ECO:0000259" key="7">
    <source>
        <dbReference type="Pfam" id="PF05699"/>
    </source>
</evidence>
<feature type="compositionally biased region" description="Polar residues" evidence="6">
    <location>
        <begin position="131"/>
        <end position="142"/>
    </location>
</feature>
<dbReference type="OrthoDB" id="4507940at2759"/>
<keyword evidence="4" id="KW-0862">Zinc</keyword>
<dbReference type="Proteomes" id="UP000013776">
    <property type="component" value="Unassembled WGS sequence"/>
</dbReference>
<keyword evidence="3" id="KW-0863">Zinc-finger</keyword>
<dbReference type="PANTHER" id="PTHR46481">
    <property type="entry name" value="ZINC FINGER BED DOMAIN-CONTAINING PROTEIN 4"/>
    <property type="match status" value="1"/>
</dbReference>
<dbReference type="InterPro" id="IPR008906">
    <property type="entry name" value="HATC_C_dom"/>
</dbReference>
<feature type="region of interest" description="Disordered" evidence="6">
    <location>
        <begin position="167"/>
        <end position="186"/>
    </location>
</feature>
<proteinExistence type="predicted"/>
<dbReference type="Pfam" id="PF05699">
    <property type="entry name" value="Dimer_Tnp_hAT"/>
    <property type="match status" value="1"/>
</dbReference>
<dbReference type="InterPro" id="IPR052035">
    <property type="entry name" value="ZnF_BED_domain_contain"/>
</dbReference>
<evidence type="ECO:0000313" key="9">
    <source>
        <dbReference type="Proteomes" id="UP000013776"/>
    </source>
</evidence>
<dbReference type="STRING" id="1097556.R4XPD4"/>
<evidence type="ECO:0000256" key="1">
    <source>
        <dbReference type="ARBA" id="ARBA00004123"/>
    </source>
</evidence>
<evidence type="ECO:0000256" key="5">
    <source>
        <dbReference type="ARBA" id="ARBA00023242"/>
    </source>
</evidence>
<name>R4XPD4_TAPDE</name>
<dbReference type="SUPFAM" id="SSF53098">
    <property type="entry name" value="Ribonuclease H-like"/>
    <property type="match status" value="1"/>
</dbReference>
<sequence>MRLARTKGISAHETYPVYHFLYSHIALYIKRLKSEGHSTKSPEYREQLIEGLNAAGEKLAKYYYKTENGVTYPAAMLLNPFMKDKLFLRGAWAVPHDETGWAVRYKQALTTHYEKYYASSEDLSCDRGASQGPSQTLLSHTSRAAENRNTRAAPPTLSAVALWGSSSDAEDDEGHAGNGSRPGNHINEYLSRAREHTKGYFNENDSAATTRAVLGYWKEREAVWPKLAIMARDILAVPATSIDVEQIFSEARHIVTAQRHRLDRDTISNLMFYRGAALRKKRKIDSLIQDDFEAWADLKAVTEELTGTNTLEVDVMCNAFATDETMAAVMSRAEKGLQDVAQH</sequence>
<dbReference type="GO" id="GO:0005634">
    <property type="term" value="C:nucleus"/>
    <property type="evidence" value="ECO:0007669"/>
    <property type="project" value="UniProtKB-SubCell"/>
</dbReference>
<organism evidence="8 9">
    <name type="scientific">Taphrina deformans (strain PYCC 5710 / ATCC 11124 / CBS 356.35 / IMI 108563 / JCM 9778 / NBRC 8474)</name>
    <name type="common">Peach leaf curl fungus</name>
    <name type="synonym">Lalaria deformans</name>
    <dbReference type="NCBI Taxonomy" id="1097556"/>
    <lineage>
        <taxon>Eukaryota</taxon>
        <taxon>Fungi</taxon>
        <taxon>Dikarya</taxon>
        <taxon>Ascomycota</taxon>
        <taxon>Taphrinomycotina</taxon>
        <taxon>Taphrinomycetes</taxon>
        <taxon>Taphrinales</taxon>
        <taxon>Taphrinaceae</taxon>
        <taxon>Taphrina</taxon>
    </lineage>
</organism>
<evidence type="ECO:0000256" key="2">
    <source>
        <dbReference type="ARBA" id="ARBA00022723"/>
    </source>
</evidence>
<feature type="region of interest" description="Disordered" evidence="6">
    <location>
        <begin position="124"/>
        <end position="151"/>
    </location>
</feature>